<comment type="similarity">
    <text evidence="1">Belongs to the beta type-B retroviral polymerase family. HERV class-II K(HML-2) pol subfamily.</text>
</comment>
<dbReference type="InterPro" id="IPR043502">
    <property type="entry name" value="DNA/RNA_pol_sf"/>
</dbReference>
<evidence type="ECO:0000313" key="5">
    <source>
        <dbReference type="Proteomes" id="UP001221898"/>
    </source>
</evidence>
<evidence type="ECO:0000259" key="3">
    <source>
        <dbReference type="Pfam" id="PF00078"/>
    </source>
</evidence>
<dbReference type="PANTHER" id="PTHR37984">
    <property type="entry name" value="PROTEIN CBG26694"/>
    <property type="match status" value="1"/>
</dbReference>
<evidence type="ECO:0000313" key="4">
    <source>
        <dbReference type="EMBL" id="KAJ8410590.1"/>
    </source>
</evidence>
<dbReference type="SUPFAM" id="SSF56672">
    <property type="entry name" value="DNA/RNA polymerases"/>
    <property type="match status" value="1"/>
</dbReference>
<dbReference type="InterPro" id="IPR043128">
    <property type="entry name" value="Rev_trsase/Diguanyl_cyclase"/>
</dbReference>
<dbReference type="PANTHER" id="PTHR37984:SF5">
    <property type="entry name" value="PROTEIN NYNRIN-LIKE"/>
    <property type="match status" value="1"/>
</dbReference>
<name>A0AAD7SXQ9_9TELE</name>
<dbReference type="AlphaFoldDB" id="A0AAD7SXQ9"/>
<dbReference type="EMBL" id="JAINUG010000026">
    <property type="protein sequence ID" value="KAJ8410590.1"/>
    <property type="molecule type" value="Genomic_DNA"/>
</dbReference>
<sequence length="146" mass="16617">MKPVKEELERMETNGIMEKVTESTKCAPEIFQREMVKTLEGLRGLAVYMDNIIHCRDMAEHDQCLQRVMEQLESAGLKLNAEKCAQRQRKLHFLGHEINVDGVRPDPAKVSAINKLSPPENVQELKRVLSMVNYLGKYVPNLVTVG</sequence>
<accession>A0AAD7SXQ9</accession>
<feature type="domain" description="Reverse transcriptase" evidence="3">
    <location>
        <begin position="25"/>
        <end position="98"/>
    </location>
</feature>
<dbReference type="GO" id="GO:0004523">
    <property type="term" value="F:RNA-DNA hybrid ribonuclease activity"/>
    <property type="evidence" value="ECO:0007669"/>
    <property type="project" value="UniProtKB-EC"/>
</dbReference>
<keyword evidence="5" id="KW-1185">Reference proteome</keyword>
<gene>
    <name evidence="4" type="ORF">AAFF_G00194940</name>
</gene>
<dbReference type="Proteomes" id="UP001221898">
    <property type="component" value="Unassembled WGS sequence"/>
</dbReference>
<dbReference type="Gene3D" id="3.30.70.270">
    <property type="match status" value="2"/>
</dbReference>
<evidence type="ECO:0000256" key="1">
    <source>
        <dbReference type="ARBA" id="ARBA00010879"/>
    </source>
</evidence>
<dbReference type="EC" id="3.1.26.4" evidence="2"/>
<organism evidence="4 5">
    <name type="scientific">Aldrovandia affinis</name>
    <dbReference type="NCBI Taxonomy" id="143900"/>
    <lineage>
        <taxon>Eukaryota</taxon>
        <taxon>Metazoa</taxon>
        <taxon>Chordata</taxon>
        <taxon>Craniata</taxon>
        <taxon>Vertebrata</taxon>
        <taxon>Euteleostomi</taxon>
        <taxon>Actinopterygii</taxon>
        <taxon>Neopterygii</taxon>
        <taxon>Teleostei</taxon>
        <taxon>Notacanthiformes</taxon>
        <taxon>Halosauridae</taxon>
        <taxon>Aldrovandia</taxon>
    </lineage>
</organism>
<proteinExistence type="inferred from homology"/>
<reference evidence="4" key="1">
    <citation type="journal article" date="2023" name="Science">
        <title>Genome structures resolve the early diversification of teleost fishes.</title>
        <authorList>
            <person name="Parey E."/>
            <person name="Louis A."/>
            <person name="Montfort J."/>
            <person name="Bouchez O."/>
            <person name="Roques C."/>
            <person name="Iampietro C."/>
            <person name="Lluch J."/>
            <person name="Castinel A."/>
            <person name="Donnadieu C."/>
            <person name="Desvignes T."/>
            <person name="Floi Bucao C."/>
            <person name="Jouanno E."/>
            <person name="Wen M."/>
            <person name="Mejri S."/>
            <person name="Dirks R."/>
            <person name="Jansen H."/>
            <person name="Henkel C."/>
            <person name="Chen W.J."/>
            <person name="Zahm M."/>
            <person name="Cabau C."/>
            <person name="Klopp C."/>
            <person name="Thompson A.W."/>
            <person name="Robinson-Rechavi M."/>
            <person name="Braasch I."/>
            <person name="Lecointre G."/>
            <person name="Bobe J."/>
            <person name="Postlethwait J.H."/>
            <person name="Berthelot C."/>
            <person name="Roest Crollius H."/>
            <person name="Guiguen Y."/>
        </authorList>
    </citation>
    <scope>NUCLEOTIDE SEQUENCE</scope>
    <source>
        <strain evidence="4">NC1722</strain>
    </source>
</reference>
<dbReference type="Pfam" id="PF00078">
    <property type="entry name" value="RVT_1"/>
    <property type="match status" value="1"/>
</dbReference>
<dbReference type="FunFam" id="3.30.70.270:FF:000003">
    <property type="entry name" value="Transposon Ty3-G Gag-Pol polyprotein"/>
    <property type="match status" value="1"/>
</dbReference>
<protein>
    <recommendedName>
        <fullName evidence="2">ribonuclease H</fullName>
        <ecNumber evidence="2">3.1.26.4</ecNumber>
    </recommendedName>
</protein>
<dbReference type="InterPro" id="IPR050951">
    <property type="entry name" value="Retrovirus_Pol_polyprotein"/>
</dbReference>
<dbReference type="InterPro" id="IPR000477">
    <property type="entry name" value="RT_dom"/>
</dbReference>
<evidence type="ECO:0000256" key="2">
    <source>
        <dbReference type="ARBA" id="ARBA00012180"/>
    </source>
</evidence>
<comment type="caution">
    <text evidence="4">The sequence shown here is derived from an EMBL/GenBank/DDBJ whole genome shotgun (WGS) entry which is preliminary data.</text>
</comment>